<sequence length="174" mass="20263">MEQQEFLNLFFPASMQVVEKPHMPYVQYIFTLPNFVPGIRDIEYKMVKEFIGSVPFYHQPYNQRDIIYRGGSQYYPTENQFTKNFDEALRKGLELAGDAKDTTVLNLKVNIGIDNTALAMSKIGYGQQSYIPKLYWYYVIDLNENKIAPLRYKNWSDGIEGNNLTFGFINEEAP</sequence>
<organism evidence="1 2">
    <name type="scientific">Morganella morganii</name>
    <name type="common">Proteus morganii</name>
    <dbReference type="NCBI Taxonomy" id="582"/>
    <lineage>
        <taxon>Bacteria</taxon>
        <taxon>Pseudomonadati</taxon>
        <taxon>Pseudomonadota</taxon>
        <taxon>Gammaproteobacteria</taxon>
        <taxon>Enterobacterales</taxon>
        <taxon>Morganellaceae</taxon>
        <taxon>Morganella</taxon>
    </lineage>
</organism>
<dbReference type="AlphaFoldDB" id="A0A0D8LAC5"/>
<evidence type="ECO:0000313" key="1">
    <source>
        <dbReference type="EMBL" id="KJF78935.1"/>
    </source>
</evidence>
<gene>
    <name evidence="1" type="ORF">UA45_02605</name>
</gene>
<accession>A0A0D8LAC5</accession>
<name>A0A0D8LAC5_MORMO</name>
<reference evidence="1 2" key="1">
    <citation type="submission" date="2015-02" db="EMBL/GenBank/DDBJ databases">
        <title>Whole genome shotgun sequencing of cultured foodborne pathogen.</title>
        <authorList>
            <person name="Timme R."/>
            <person name="Allard M.W."/>
            <person name="Strain E."/>
            <person name="Evans P.S."/>
            <person name="Brown E."/>
        </authorList>
    </citation>
    <scope>NUCLEOTIDE SEQUENCE [LARGE SCALE GENOMIC DNA]</scope>
    <source>
        <strain evidence="1 2">GCSL-TSO-24</strain>
    </source>
</reference>
<evidence type="ECO:0000313" key="2">
    <source>
        <dbReference type="Proteomes" id="UP000032582"/>
    </source>
</evidence>
<comment type="caution">
    <text evidence="1">The sequence shown here is derived from an EMBL/GenBank/DDBJ whole genome shotgun (WGS) entry which is preliminary data.</text>
</comment>
<dbReference type="Proteomes" id="UP000032582">
    <property type="component" value="Unassembled WGS sequence"/>
</dbReference>
<proteinExistence type="predicted"/>
<dbReference type="PATRIC" id="fig|582.24.peg.779"/>
<protein>
    <submittedName>
        <fullName evidence="1">Uncharacterized protein</fullName>
    </submittedName>
</protein>
<dbReference type="EMBL" id="JZSH01000014">
    <property type="protein sequence ID" value="KJF78935.1"/>
    <property type="molecule type" value="Genomic_DNA"/>
</dbReference>